<dbReference type="GO" id="GO:0016020">
    <property type="term" value="C:membrane"/>
    <property type="evidence" value="ECO:0007669"/>
    <property type="project" value="UniProtKB-SubCell"/>
</dbReference>
<keyword evidence="7" id="KW-0436">Ligase</keyword>
<dbReference type="EMBL" id="JACHHJ010000002">
    <property type="protein sequence ID" value="MBB6449890.1"/>
    <property type="molecule type" value="Genomic_DNA"/>
</dbReference>
<feature type="transmembrane region" description="Helical" evidence="5">
    <location>
        <begin position="129"/>
        <end position="148"/>
    </location>
</feature>
<feature type="transmembrane region" description="Helical" evidence="5">
    <location>
        <begin position="96"/>
        <end position="117"/>
    </location>
</feature>
<comment type="subcellular location">
    <subcellularLocation>
        <location evidence="1">Membrane</location>
        <topology evidence="1">Multi-pass membrane protein</topology>
    </subcellularLocation>
</comment>
<dbReference type="PANTHER" id="PTHR37422:SF17">
    <property type="entry name" value="O-ANTIGEN LIGASE"/>
    <property type="match status" value="1"/>
</dbReference>
<evidence type="ECO:0000313" key="7">
    <source>
        <dbReference type="EMBL" id="MBB6449890.1"/>
    </source>
</evidence>
<dbReference type="Proteomes" id="UP000568839">
    <property type="component" value="Unassembled WGS sequence"/>
</dbReference>
<feature type="transmembrane region" description="Helical" evidence="5">
    <location>
        <begin position="307"/>
        <end position="329"/>
    </location>
</feature>
<evidence type="ECO:0000256" key="4">
    <source>
        <dbReference type="ARBA" id="ARBA00023136"/>
    </source>
</evidence>
<feature type="transmembrane region" description="Helical" evidence="5">
    <location>
        <begin position="205"/>
        <end position="220"/>
    </location>
</feature>
<organism evidence="7 8">
    <name type="scientific">Geomicrobium halophilum</name>
    <dbReference type="NCBI Taxonomy" id="549000"/>
    <lineage>
        <taxon>Bacteria</taxon>
        <taxon>Bacillati</taxon>
        <taxon>Bacillota</taxon>
        <taxon>Bacilli</taxon>
        <taxon>Bacillales</taxon>
        <taxon>Geomicrobium</taxon>
    </lineage>
</organism>
<evidence type="ECO:0000313" key="8">
    <source>
        <dbReference type="Proteomes" id="UP000568839"/>
    </source>
</evidence>
<feature type="transmembrane region" description="Helical" evidence="5">
    <location>
        <begin position="232"/>
        <end position="250"/>
    </location>
</feature>
<feature type="transmembrane region" description="Helical" evidence="5">
    <location>
        <begin position="64"/>
        <end position="84"/>
    </location>
</feature>
<comment type="caution">
    <text evidence="7">The sequence shown here is derived from an EMBL/GenBank/DDBJ whole genome shotgun (WGS) entry which is preliminary data.</text>
</comment>
<proteinExistence type="predicted"/>
<gene>
    <name evidence="7" type="ORF">HNR44_001868</name>
</gene>
<feature type="transmembrane region" description="Helical" evidence="5">
    <location>
        <begin position="336"/>
        <end position="356"/>
    </location>
</feature>
<dbReference type="GO" id="GO:0016874">
    <property type="term" value="F:ligase activity"/>
    <property type="evidence" value="ECO:0007669"/>
    <property type="project" value="UniProtKB-KW"/>
</dbReference>
<feature type="transmembrane region" description="Helical" evidence="5">
    <location>
        <begin position="183"/>
        <end position="199"/>
    </location>
</feature>
<evidence type="ECO:0000256" key="1">
    <source>
        <dbReference type="ARBA" id="ARBA00004141"/>
    </source>
</evidence>
<dbReference type="RefSeq" id="WP_184403832.1">
    <property type="nucleotide sequence ID" value="NZ_JACHHJ010000002.1"/>
</dbReference>
<keyword evidence="8" id="KW-1185">Reference proteome</keyword>
<dbReference type="PANTHER" id="PTHR37422">
    <property type="entry name" value="TEICHURONIC ACID BIOSYNTHESIS PROTEIN TUAE"/>
    <property type="match status" value="1"/>
</dbReference>
<sequence>MKINTKQVLIFFLILTYLSGQFDLSRLGIFNIELEVRYVFLFATILIMLIICKSDDKFKPINKLTNFFFITSLLYLLLLILSFFNSNDSTVASDKIEHVMFLVVLIGLTYLSIRLFNNMDELITTVMKIFLVVSLFYMLPVLISVLGGDSRGSIGVGGPNVVTRILFFGLIAAIYLYMYYKKTFYFLIGVLLFISIILVGSRGGMISAFICLGILMLANIKKENFMKINYKLLIPIFMSLPIVYFLWDYLAEVYTSRFLGLVIDDLHYAGRDTIMENSIATIGENPVWGHGLNAYAVEIGGNYPHNIIIEVLLELGVIGLFVFLPLIIMSIVLLRFLKISVICILPFYILLVSMFSGELFDFRYFFLWGLITLPLLREPPLKNNLQEDNNIYLKSLLRMNQQNQR</sequence>
<evidence type="ECO:0000256" key="3">
    <source>
        <dbReference type="ARBA" id="ARBA00022989"/>
    </source>
</evidence>
<reference evidence="7 8" key="1">
    <citation type="submission" date="2020-08" db="EMBL/GenBank/DDBJ databases">
        <title>Genomic Encyclopedia of Type Strains, Phase IV (KMG-IV): sequencing the most valuable type-strain genomes for metagenomic binning, comparative biology and taxonomic classification.</title>
        <authorList>
            <person name="Goeker M."/>
        </authorList>
    </citation>
    <scope>NUCLEOTIDE SEQUENCE [LARGE SCALE GENOMIC DNA]</scope>
    <source>
        <strain evidence="7 8">DSM 21769</strain>
    </source>
</reference>
<protein>
    <submittedName>
        <fullName evidence="7">O-antigen ligase</fullName>
    </submittedName>
</protein>
<dbReference type="InterPro" id="IPR007016">
    <property type="entry name" value="O-antigen_ligase-rel_domated"/>
</dbReference>
<evidence type="ECO:0000256" key="2">
    <source>
        <dbReference type="ARBA" id="ARBA00022692"/>
    </source>
</evidence>
<evidence type="ECO:0000259" key="6">
    <source>
        <dbReference type="Pfam" id="PF04932"/>
    </source>
</evidence>
<feature type="transmembrane region" description="Helical" evidence="5">
    <location>
        <begin position="154"/>
        <end position="176"/>
    </location>
</feature>
<evidence type="ECO:0000256" key="5">
    <source>
        <dbReference type="SAM" id="Phobius"/>
    </source>
</evidence>
<dbReference type="InterPro" id="IPR051533">
    <property type="entry name" value="WaaL-like"/>
</dbReference>
<keyword evidence="4 5" id="KW-0472">Membrane</keyword>
<feature type="transmembrane region" description="Helical" evidence="5">
    <location>
        <begin position="36"/>
        <end position="52"/>
    </location>
</feature>
<feature type="domain" description="O-antigen ligase-related" evidence="6">
    <location>
        <begin position="189"/>
        <end position="324"/>
    </location>
</feature>
<dbReference type="AlphaFoldDB" id="A0A841PMA7"/>
<keyword evidence="2 5" id="KW-0812">Transmembrane</keyword>
<name>A0A841PMA7_9BACL</name>
<dbReference type="Pfam" id="PF04932">
    <property type="entry name" value="Wzy_C"/>
    <property type="match status" value="1"/>
</dbReference>
<keyword evidence="3 5" id="KW-1133">Transmembrane helix</keyword>
<accession>A0A841PMA7</accession>